<sequence>MKPDIRVAQFSGYDSPGLFTVQRKLSNLTQQRLWLGGFSVRHQISRTSLSAGSGPGPAVDEQLELTVYSTSLPIGRALSRCSEKLELTSL</sequence>
<accession>A0AAE0YP00</accession>
<gene>
    <name evidence="1" type="ORF">RRG08_032766</name>
</gene>
<comment type="caution">
    <text evidence="1">The sequence shown here is derived from an EMBL/GenBank/DDBJ whole genome shotgun (WGS) entry which is preliminary data.</text>
</comment>
<proteinExistence type="predicted"/>
<evidence type="ECO:0000313" key="1">
    <source>
        <dbReference type="EMBL" id="KAK3752475.1"/>
    </source>
</evidence>
<organism evidence="1 2">
    <name type="scientific">Elysia crispata</name>
    <name type="common">lettuce slug</name>
    <dbReference type="NCBI Taxonomy" id="231223"/>
    <lineage>
        <taxon>Eukaryota</taxon>
        <taxon>Metazoa</taxon>
        <taxon>Spiralia</taxon>
        <taxon>Lophotrochozoa</taxon>
        <taxon>Mollusca</taxon>
        <taxon>Gastropoda</taxon>
        <taxon>Heterobranchia</taxon>
        <taxon>Euthyneura</taxon>
        <taxon>Panpulmonata</taxon>
        <taxon>Sacoglossa</taxon>
        <taxon>Placobranchoidea</taxon>
        <taxon>Plakobranchidae</taxon>
        <taxon>Elysia</taxon>
    </lineage>
</organism>
<name>A0AAE0YP00_9GAST</name>
<dbReference type="Proteomes" id="UP001283361">
    <property type="component" value="Unassembled WGS sequence"/>
</dbReference>
<reference evidence="1" key="1">
    <citation type="journal article" date="2023" name="G3 (Bethesda)">
        <title>A reference genome for the long-term kleptoplast-retaining sea slug Elysia crispata morphotype clarki.</title>
        <authorList>
            <person name="Eastman K.E."/>
            <person name="Pendleton A.L."/>
            <person name="Shaikh M.A."/>
            <person name="Suttiyut T."/>
            <person name="Ogas R."/>
            <person name="Tomko P."/>
            <person name="Gavelis G."/>
            <person name="Widhalm J.R."/>
            <person name="Wisecaver J.H."/>
        </authorList>
    </citation>
    <scope>NUCLEOTIDE SEQUENCE</scope>
    <source>
        <strain evidence="1">ECLA1</strain>
    </source>
</reference>
<dbReference type="EMBL" id="JAWDGP010005762">
    <property type="protein sequence ID" value="KAK3752475.1"/>
    <property type="molecule type" value="Genomic_DNA"/>
</dbReference>
<protein>
    <submittedName>
        <fullName evidence="1">Uncharacterized protein</fullName>
    </submittedName>
</protein>
<dbReference type="AlphaFoldDB" id="A0AAE0YP00"/>
<evidence type="ECO:0000313" key="2">
    <source>
        <dbReference type="Proteomes" id="UP001283361"/>
    </source>
</evidence>
<keyword evidence="2" id="KW-1185">Reference proteome</keyword>